<gene>
    <name evidence="11" type="ORF">KFK09_012855</name>
</gene>
<evidence type="ECO:0008006" key="13">
    <source>
        <dbReference type="Google" id="ProtNLM"/>
    </source>
</evidence>
<dbReference type="GO" id="GO:0000139">
    <property type="term" value="C:Golgi membrane"/>
    <property type="evidence" value="ECO:0007669"/>
    <property type="project" value="UniProtKB-SubCell"/>
</dbReference>
<dbReference type="AlphaFoldDB" id="A0A8T3BJ05"/>
<evidence type="ECO:0000256" key="8">
    <source>
        <dbReference type="SAM" id="Phobius"/>
    </source>
</evidence>
<protein>
    <recommendedName>
        <fullName evidence="13">Trichome birefringence-like N-terminal domain-containing protein</fullName>
    </recommendedName>
</protein>
<dbReference type="PANTHER" id="PTHR32285">
    <property type="entry name" value="PROTEIN TRICHOME BIREFRINGENCE-LIKE 9-RELATED"/>
    <property type="match status" value="1"/>
</dbReference>
<dbReference type="EMBL" id="JAGYWB010000009">
    <property type="protein sequence ID" value="KAI0512217.1"/>
    <property type="molecule type" value="Genomic_DNA"/>
</dbReference>
<evidence type="ECO:0000256" key="1">
    <source>
        <dbReference type="ARBA" id="ARBA00004323"/>
    </source>
</evidence>
<sequence length="448" mass="51814">MNSQIIHLPFGRQVFPQALFSVLLLSASAILLFISFYFSNLLAPFQNKFSVPSSSTLSTLLLLPNTSSSSSSSSSSFVSSSLSSFPFSTSSSSSSSSTSTSDKKCNISKGEWIRDPKEPYYSNITCWMIQEHQNCMKYGRPDMEFLNWRWKPDGCELPAFEPVRFLELVRGKSLAFVGDSLARNHMQSLMCLLSRVEYPKDISNTSDENFKHMFYTNYNFTISIFWSPFLIKARETNPQSSSRVNYMWNLYLDEVDTNWANQIDEFDYLIISAGNWFTRPSLFYEKGHLIGCNYCDQYNNVTQLTLHYSHREAFKTAFHAINKLKKFKGIIFLRTLSPSHFENGEWNKGGNCVRQRPFQRNETTFEGFELEFYKAQIEEFKVAKEEGRKKGLEFRLLDTTEAMVLRPDGHPSRYGHWAQENVTLYNDCVHWCLPGPVDVWNSFLLYNL</sequence>
<comment type="subcellular location">
    <subcellularLocation>
        <location evidence="1">Golgi apparatus membrane</location>
        <topology evidence="1">Single-pass type II membrane protein</topology>
    </subcellularLocation>
</comment>
<feature type="domain" description="Trichome birefringence-like C-terminal" evidence="9">
    <location>
        <begin position="157"/>
        <end position="445"/>
    </location>
</feature>
<keyword evidence="6" id="KW-0333">Golgi apparatus</keyword>
<name>A0A8T3BJ05_DENNO</name>
<evidence type="ECO:0000256" key="4">
    <source>
        <dbReference type="ARBA" id="ARBA00022968"/>
    </source>
</evidence>
<dbReference type="Pfam" id="PF14416">
    <property type="entry name" value="PMR5N"/>
    <property type="match status" value="1"/>
</dbReference>
<evidence type="ECO:0000256" key="3">
    <source>
        <dbReference type="ARBA" id="ARBA00022692"/>
    </source>
</evidence>
<dbReference type="Proteomes" id="UP000829196">
    <property type="component" value="Unassembled WGS sequence"/>
</dbReference>
<evidence type="ECO:0000313" key="12">
    <source>
        <dbReference type="Proteomes" id="UP000829196"/>
    </source>
</evidence>
<evidence type="ECO:0000256" key="5">
    <source>
        <dbReference type="ARBA" id="ARBA00022989"/>
    </source>
</evidence>
<accession>A0A8T3BJ05</accession>
<keyword evidence="4" id="KW-0735">Signal-anchor</keyword>
<evidence type="ECO:0000313" key="11">
    <source>
        <dbReference type="EMBL" id="KAI0512217.1"/>
    </source>
</evidence>
<comment type="similarity">
    <text evidence="2">Belongs to the PC-esterase family. TBL subfamily.</text>
</comment>
<dbReference type="InterPro" id="IPR025846">
    <property type="entry name" value="TBL_N"/>
</dbReference>
<keyword evidence="7 8" id="KW-0472">Membrane</keyword>
<evidence type="ECO:0000259" key="10">
    <source>
        <dbReference type="Pfam" id="PF14416"/>
    </source>
</evidence>
<keyword evidence="5 8" id="KW-1133">Transmembrane helix</keyword>
<dbReference type="InterPro" id="IPR026057">
    <property type="entry name" value="TBL_C"/>
</dbReference>
<comment type="caution">
    <text evidence="11">The sequence shown here is derived from an EMBL/GenBank/DDBJ whole genome shotgun (WGS) entry which is preliminary data.</text>
</comment>
<reference evidence="11" key="1">
    <citation type="journal article" date="2022" name="Front. Genet.">
        <title>Chromosome-Scale Assembly of the Dendrobium nobile Genome Provides Insights Into the Molecular Mechanism of the Biosynthesis of the Medicinal Active Ingredient of Dendrobium.</title>
        <authorList>
            <person name="Xu Q."/>
            <person name="Niu S.-C."/>
            <person name="Li K.-L."/>
            <person name="Zheng P.-J."/>
            <person name="Zhang X.-J."/>
            <person name="Jia Y."/>
            <person name="Liu Y."/>
            <person name="Niu Y.-X."/>
            <person name="Yu L.-H."/>
            <person name="Chen D.-F."/>
            <person name="Zhang G.-Q."/>
        </authorList>
    </citation>
    <scope>NUCLEOTIDE SEQUENCE</scope>
    <source>
        <tissue evidence="11">Leaf</tissue>
    </source>
</reference>
<dbReference type="OrthoDB" id="630188at2759"/>
<evidence type="ECO:0000256" key="6">
    <source>
        <dbReference type="ARBA" id="ARBA00023034"/>
    </source>
</evidence>
<keyword evidence="3 8" id="KW-0812">Transmembrane</keyword>
<feature type="transmembrane region" description="Helical" evidence="8">
    <location>
        <begin position="18"/>
        <end position="38"/>
    </location>
</feature>
<evidence type="ECO:0000259" key="9">
    <source>
        <dbReference type="Pfam" id="PF13839"/>
    </source>
</evidence>
<evidence type="ECO:0000256" key="2">
    <source>
        <dbReference type="ARBA" id="ARBA00007727"/>
    </source>
</evidence>
<proteinExistence type="inferred from homology"/>
<keyword evidence="12" id="KW-1185">Reference proteome</keyword>
<dbReference type="InterPro" id="IPR029962">
    <property type="entry name" value="TBL"/>
</dbReference>
<dbReference type="SMR" id="A0A8T3BJ05"/>
<organism evidence="11 12">
    <name type="scientific">Dendrobium nobile</name>
    <name type="common">Orchid</name>
    <dbReference type="NCBI Taxonomy" id="94219"/>
    <lineage>
        <taxon>Eukaryota</taxon>
        <taxon>Viridiplantae</taxon>
        <taxon>Streptophyta</taxon>
        <taxon>Embryophyta</taxon>
        <taxon>Tracheophyta</taxon>
        <taxon>Spermatophyta</taxon>
        <taxon>Magnoliopsida</taxon>
        <taxon>Liliopsida</taxon>
        <taxon>Asparagales</taxon>
        <taxon>Orchidaceae</taxon>
        <taxon>Epidendroideae</taxon>
        <taxon>Malaxideae</taxon>
        <taxon>Dendrobiinae</taxon>
        <taxon>Dendrobium</taxon>
    </lineage>
</organism>
<feature type="domain" description="Trichome birefringence-like N-terminal" evidence="10">
    <location>
        <begin position="103"/>
        <end position="156"/>
    </location>
</feature>
<dbReference type="GO" id="GO:1990538">
    <property type="term" value="F:xylan O-acetyltransferase activity"/>
    <property type="evidence" value="ECO:0007669"/>
    <property type="project" value="UniProtKB-ARBA"/>
</dbReference>
<evidence type="ECO:0000256" key="7">
    <source>
        <dbReference type="ARBA" id="ARBA00023136"/>
    </source>
</evidence>
<dbReference type="PANTHER" id="PTHR32285:SF148">
    <property type="entry name" value="OS01G0653100 PROTEIN"/>
    <property type="match status" value="1"/>
</dbReference>
<dbReference type="Pfam" id="PF13839">
    <property type="entry name" value="PC-Esterase"/>
    <property type="match status" value="1"/>
</dbReference>